<feature type="compositionally biased region" description="Low complexity" evidence="1">
    <location>
        <begin position="31"/>
        <end position="41"/>
    </location>
</feature>
<evidence type="ECO:0000256" key="1">
    <source>
        <dbReference type="SAM" id="MobiDB-lite"/>
    </source>
</evidence>
<organism evidence="3 4">
    <name type="scientific">Ornithinimicrobium tianjinense</name>
    <dbReference type="NCBI Taxonomy" id="1195761"/>
    <lineage>
        <taxon>Bacteria</taxon>
        <taxon>Bacillati</taxon>
        <taxon>Actinomycetota</taxon>
        <taxon>Actinomycetes</taxon>
        <taxon>Micrococcales</taxon>
        <taxon>Ornithinimicrobiaceae</taxon>
        <taxon>Ornithinimicrobium</taxon>
    </lineage>
</organism>
<feature type="chain" id="PRO_5039511134" evidence="2">
    <location>
        <begin position="23"/>
        <end position="231"/>
    </location>
</feature>
<keyword evidence="2" id="KW-0732">Signal</keyword>
<keyword evidence="4" id="KW-1185">Reference proteome</keyword>
<dbReference type="PROSITE" id="PS51257">
    <property type="entry name" value="PROKAR_LIPOPROTEIN"/>
    <property type="match status" value="1"/>
</dbReference>
<protein>
    <submittedName>
        <fullName evidence="3">Uncharacterized protein</fullName>
    </submittedName>
</protein>
<dbReference type="AlphaFoldDB" id="A0A917F083"/>
<name>A0A917F083_9MICO</name>
<evidence type="ECO:0000313" key="3">
    <source>
        <dbReference type="EMBL" id="GGF37567.1"/>
    </source>
</evidence>
<comment type="caution">
    <text evidence="3">The sequence shown here is derived from an EMBL/GenBank/DDBJ whole genome shotgun (WGS) entry which is preliminary data.</text>
</comment>
<reference evidence="3" key="2">
    <citation type="submission" date="2020-09" db="EMBL/GenBank/DDBJ databases">
        <authorList>
            <person name="Sun Q."/>
            <person name="Zhou Y."/>
        </authorList>
    </citation>
    <scope>NUCLEOTIDE SEQUENCE</scope>
    <source>
        <strain evidence="3">CGMCC 1.12160</strain>
    </source>
</reference>
<reference evidence="3" key="1">
    <citation type="journal article" date="2014" name="Int. J. Syst. Evol. Microbiol.">
        <title>Complete genome sequence of Corynebacterium casei LMG S-19264T (=DSM 44701T), isolated from a smear-ripened cheese.</title>
        <authorList>
            <consortium name="US DOE Joint Genome Institute (JGI-PGF)"/>
            <person name="Walter F."/>
            <person name="Albersmeier A."/>
            <person name="Kalinowski J."/>
            <person name="Ruckert C."/>
        </authorList>
    </citation>
    <scope>NUCLEOTIDE SEQUENCE</scope>
    <source>
        <strain evidence="3">CGMCC 1.12160</strain>
    </source>
</reference>
<evidence type="ECO:0000256" key="2">
    <source>
        <dbReference type="SAM" id="SignalP"/>
    </source>
</evidence>
<feature type="signal peptide" evidence="2">
    <location>
        <begin position="1"/>
        <end position="22"/>
    </location>
</feature>
<gene>
    <name evidence="3" type="ORF">GCM10011366_01330</name>
</gene>
<dbReference type="EMBL" id="BMEM01000001">
    <property type="protein sequence ID" value="GGF37567.1"/>
    <property type="molecule type" value="Genomic_DNA"/>
</dbReference>
<sequence>MSRGARVRPLVTVLLASALALAGCSGEDEGGATSTTGAGTDSQAPSGGDAGEETGAAAYTGPPTEPGDIRPAPGERSAAGGTSVVVTGDRAAFVLPSANAACTVSAATAVCQLDADAQGFSVQGGHLVDDALGDCSAGNANAIMINDGQGAWTCVEDPIKPQAWVAQGGWWAKANGSATTKVGNRTMAVLDYGSTLTVGDVTCSSAEDGVRCSNASTGRSFFLSRGGYTYG</sequence>
<dbReference type="Proteomes" id="UP000605670">
    <property type="component" value="Unassembled WGS sequence"/>
</dbReference>
<feature type="region of interest" description="Disordered" evidence="1">
    <location>
        <begin position="26"/>
        <end position="81"/>
    </location>
</feature>
<dbReference type="RefSeq" id="WP_229734758.1">
    <property type="nucleotide sequence ID" value="NZ_BMEM01000001.1"/>
</dbReference>
<proteinExistence type="predicted"/>
<evidence type="ECO:0000313" key="4">
    <source>
        <dbReference type="Proteomes" id="UP000605670"/>
    </source>
</evidence>
<accession>A0A917F083</accession>